<dbReference type="OrthoDB" id="7597365at2"/>
<protein>
    <submittedName>
        <fullName evidence="1">Acyl-CoA thioester hydrolase</fullName>
    </submittedName>
</protein>
<gene>
    <name evidence="1" type="ORF">SAMN05421512_106266</name>
</gene>
<keyword evidence="1" id="KW-0378">Hydrolase</keyword>
<keyword evidence="2" id="KW-1185">Reference proteome</keyword>
<dbReference type="GO" id="GO:0016787">
    <property type="term" value="F:hydrolase activity"/>
    <property type="evidence" value="ECO:0007669"/>
    <property type="project" value="UniProtKB-KW"/>
</dbReference>
<dbReference type="Gene3D" id="3.10.129.10">
    <property type="entry name" value="Hotdog Thioesterase"/>
    <property type="match status" value="2"/>
</dbReference>
<organism evidence="1 2">
    <name type="scientific">Stappia indica</name>
    <dbReference type="NCBI Taxonomy" id="538381"/>
    <lineage>
        <taxon>Bacteria</taxon>
        <taxon>Pseudomonadati</taxon>
        <taxon>Pseudomonadota</taxon>
        <taxon>Alphaproteobacteria</taxon>
        <taxon>Hyphomicrobiales</taxon>
        <taxon>Stappiaceae</taxon>
        <taxon>Stappia</taxon>
    </lineage>
</organism>
<name>A0A285SRL9_9HYPH</name>
<dbReference type="Pfam" id="PF13279">
    <property type="entry name" value="4HBT_2"/>
    <property type="match status" value="2"/>
</dbReference>
<dbReference type="InterPro" id="IPR029069">
    <property type="entry name" value="HotDog_dom_sf"/>
</dbReference>
<dbReference type="EMBL" id="OBML01000006">
    <property type="protein sequence ID" value="SOC10577.1"/>
    <property type="molecule type" value="Genomic_DNA"/>
</dbReference>
<dbReference type="SUPFAM" id="SSF54637">
    <property type="entry name" value="Thioesterase/thiol ester dehydrase-isomerase"/>
    <property type="match status" value="2"/>
</dbReference>
<sequence>MPAFETLLSFVNCWECDENDHLNVQFYLSRFDEADRQFRLLTGLSDAVAGVRRARHVRYHAELYSGDTLVMTSHIAFDGPYMLTVVHQLRRTIDGAIAATAVDGYAPSDQVARELRRRFEDAAAPMPDAALPRSLPTTPETLSMTARQIEAAGATVTNRATVLPRHAGPDGRAEDGFAVGCFSDAASHLWNRTPMTEAWLEARDYGRVAVEMKLVWASPLKMGEPAVTMSGLTGASTSTFSFRHYLFEARTLRLAAVCDVVALAMNLKTRKAVKLEDEVRSGIIKAVLKH</sequence>
<evidence type="ECO:0000313" key="1">
    <source>
        <dbReference type="EMBL" id="SOC10577.1"/>
    </source>
</evidence>
<accession>A0A285SRL9</accession>
<dbReference type="Proteomes" id="UP000219331">
    <property type="component" value="Unassembled WGS sequence"/>
</dbReference>
<proteinExistence type="predicted"/>
<dbReference type="AlphaFoldDB" id="A0A285SRL9"/>
<reference evidence="1 2" key="1">
    <citation type="submission" date="2017-08" db="EMBL/GenBank/DDBJ databases">
        <authorList>
            <person name="de Groot N.N."/>
        </authorList>
    </citation>
    <scope>NUCLEOTIDE SEQUENCE [LARGE SCALE GENOMIC DNA]</scope>
    <source>
        <strain evidence="1 2">USBA 352</strain>
    </source>
</reference>
<dbReference type="STRING" id="538381.GCA_001696535_02793"/>
<dbReference type="RefSeq" id="WP_067339477.1">
    <property type="nucleotide sequence ID" value="NZ_MBQF01000006.1"/>
</dbReference>
<evidence type="ECO:0000313" key="2">
    <source>
        <dbReference type="Proteomes" id="UP000219331"/>
    </source>
</evidence>